<dbReference type="PROSITE" id="PS51318">
    <property type="entry name" value="TAT"/>
    <property type="match status" value="1"/>
</dbReference>
<sequence>MRPRTRRDALHLGAAALGALAAGCLGVGGGQVPRESATTTGEQTTAEPQFTLPQPQSSTTPDDPRALAVDSEWPRYQFDAANTGHERGTTAV</sequence>
<dbReference type="AlphaFoldDB" id="A0ABD5S668"/>
<dbReference type="Proteomes" id="UP001596328">
    <property type="component" value="Unassembled WGS sequence"/>
</dbReference>
<proteinExistence type="predicted"/>
<gene>
    <name evidence="2" type="ORF">ACFQE1_20785</name>
</gene>
<evidence type="ECO:0000256" key="1">
    <source>
        <dbReference type="SAM" id="MobiDB-lite"/>
    </source>
</evidence>
<reference evidence="2 3" key="1">
    <citation type="journal article" date="2019" name="Int. J. Syst. Evol. Microbiol.">
        <title>The Global Catalogue of Microorganisms (GCM) 10K type strain sequencing project: providing services to taxonomists for standard genome sequencing and annotation.</title>
        <authorList>
            <consortium name="The Broad Institute Genomics Platform"/>
            <consortium name="The Broad Institute Genome Sequencing Center for Infectious Disease"/>
            <person name="Wu L."/>
            <person name="Ma J."/>
        </authorList>
    </citation>
    <scope>NUCLEOTIDE SEQUENCE [LARGE SCALE GENOMIC DNA]</scope>
    <source>
        <strain evidence="2 3">NBRC 111368</strain>
    </source>
</reference>
<dbReference type="PROSITE" id="PS51257">
    <property type="entry name" value="PROKAR_LIPOPROTEIN"/>
    <property type="match status" value="1"/>
</dbReference>
<feature type="region of interest" description="Disordered" evidence="1">
    <location>
        <begin position="28"/>
        <end position="66"/>
    </location>
</feature>
<feature type="non-terminal residue" evidence="2">
    <location>
        <position position="92"/>
    </location>
</feature>
<organism evidence="2 3">
    <name type="scientific">Halobium palmae</name>
    <dbReference type="NCBI Taxonomy" id="1776492"/>
    <lineage>
        <taxon>Archaea</taxon>
        <taxon>Methanobacteriati</taxon>
        <taxon>Methanobacteriota</taxon>
        <taxon>Stenosarchaea group</taxon>
        <taxon>Halobacteria</taxon>
        <taxon>Halobacteriales</taxon>
        <taxon>Haloferacaceae</taxon>
        <taxon>Halobium</taxon>
    </lineage>
</organism>
<name>A0ABD5S668_9EURY</name>
<dbReference type="InterPro" id="IPR006311">
    <property type="entry name" value="TAT_signal"/>
</dbReference>
<comment type="caution">
    <text evidence="2">The sequence shown here is derived from an EMBL/GenBank/DDBJ whole genome shotgun (WGS) entry which is preliminary data.</text>
</comment>
<protein>
    <submittedName>
        <fullName evidence="2">Uncharacterized protein</fullName>
    </submittedName>
</protein>
<evidence type="ECO:0000313" key="3">
    <source>
        <dbReference type="Proteomes" id="UP001596328"/>
    </source>
</evidence>
<evidence type="ECO:0000313" key="2">
    <source>
        <dbReference type="EMBL" id="MFC6726762.1"/>
    </source>
</evidence>
<feature type="compositionally biased region" description="Polar residues" evidence="1">
    <location>
        <begin position="36"/>
        <end position="61"/>
    </location>
</feature>
<dbReference type="EMBL" id="JBHSWU010001371">
    <property type="protein sequence ID" value="MFC6726762.1"/>
    <property type="molecule type" value="Genomic_DNA"/>
</dbReference>
<accession>A0ABD5S668</accession>
<keyword evidence="3" id="KW-1185">Reference proteome</keyword>